<evidence type="ECO:0000256" key="1">
    <source>
        <dbReference type="SAM" id="MobiDB-lite"/>
    </source>
</evidence>
<comment type="caution">
    <text evidence="2">The sequence shown here is derived from an EMBL/GenBank/DDBJ whole genome shotgun (WGS) entry which is preliminary data.</text>
</comment>
<dbReference type="RefSeq" id="WP_309947572.1">
    <property type="nucleotide sequence ID" value="NZ_JAVDQY010000004.1"/>
</dbReference>
<dbReference type="InterPro" id="IPR011990">
    <property type="entry name" value="TPR-like_helical_dom_sf"/>
</dbReference>
<dbReference type="AlphaFoldDB" id="A0AAE3YD25"/>
<dbReference type="InterPro" id="IPR019734">
    <property type="entry name" value="TPR_rpt"/>
</dbReference>
<sequence length="535" mass="62461">MQANNITFILLFIFLFSLEGNAQSYNKNKSLHPKTASNKKPGKGKTLPSDLEGEWAVNCGNGLTTFSIGKEENIISLYGNSIYINVEVEKLTDREYILKFKNIATQENWVEESLKITESDISKDKIIGKFFIKKDGKVELHWIGLYNMKKQKLDYSGKKYYADEELINYLFVKSERTNIDSLSINLYKNRKTNNLVATLNKLISNDDMEQFEIIDVVDIKSNKESIQVENKLENGKRRLLLFNNGMKLKEWSFTSKSDTLDNDKYVNYYIDINKDNIPDKVVSSAPGMGDELSLYIKKDNKFNLVLKTINFSQDGGNKVSDIKETKEGFVIVTTFPDRGYYEENYQIIYGNNSFILKNVVYKTSSWQDDYTKTYVCNVIQNINISKNPYKFKIKGMPGEENRNQECSVEYYSGKTLQEFIDRFKERNSPQIVQGIKRYKQLLQTFPITQQNILQYNDIGYYLQQSQNNREAIFLLTKLIEKFPNRVVAYLNIADAYWEINDKGKAKEYYQKYISLMKTQDKDLKKIPQRVYDRNK</sequence>
<dbReference type="SMART" id="SM00028">
    <property type="entry name" value="TPR"/>
    <property type="match status" value="2"/>
</dbReference>
<reference evidence="2" key="1">
    <citation type="submission" date="2023-07" db="EMBL/GenBank/DDBJ databases">
        <title>Sorghum-associated microbial communities from plants grown in Nebraska, USA.</title>
        <authorList>
            <person name="Schachtman D."/>
        </authorList>
    </citation>
    <scope>NUCLEOTIDE SEQUENCE</scope>
    <source>
        <strain evidence="2">DS2360</strain>
    </source>
</reference>
<feature type="region of interest" description="Disordered" evidence="1">
    <location>
        <begin position="29"/>
        <end position="49"/>
    </location>
</feature>
<evidence type="ECO:0000313" key="3">
    <source>
        <dbReference type="Proteomes" id="UP001184861"/>
    </source>
</evidence>
<dbReference type="SUPFAM" id="SSF48452">
    <property type="entry name" value="TPR-like"/>
    <property type="match status" value="1"/>
</dbReference>
<dbReference type="Proteomes" id="UP001184861">
    <property type="component" value="Unassembled WGS sequence"/>
</dbReference>
<dbReference type="Pfam" id="PF13181">
    <property type="entry name" value="TPR_8"/>
    <property type="match status" value="1"/>
</dbReference>
<organism evidence="2 3">
    <name type="scientific">Chryseobacterium rhizosphaerae</name>
    <dbReference type="NCBI Taxonomy" id="395937"/>
    <lineage>
        <taxon>Bacteria</taxon>
        <taxon>Pseudomonadati</taxon>
        <taxon>Bacteroidota</taxon>
        <taxon>Flavobacteriia</taxon>
        <taxon>Flavobacteriales</taxon>
        <taxon>Weeksellaceae</taxon>
        <taxon>Chryseobacterium group</taxon>
        <taxon>Chryseobacterium</taxon>
    </lineage>
</organism>
<protein>
    <submittedName>
        <fullName evidence="2">Tetratricopeptide (TPR) repeat protein</fullName>
    </submittedName>
</protein>
<accession>A0AAE3YD25</accession>
<name>A0AAE3YD25_9FLAO</name>
<dbReference type="Gene3D" id="1.25.40.10">
    <property type="entry name" value="Tetratricopeptide repeat domain"/>
    <property type="match status" value="1"/>
</dbReference>
<dbReference type="EMBL" id="JAVDQY010000004">
    <property type="protein sequence ID" value="MDR6528307.1"/>
    <property type="molecule type" value="Genomic_DNA"/>
</dbReference>
<evidence type="ECO:0000313" key="2">
    <source>
        <dbReference type="EMBL" id="MDR6528307.1"/>
    </source>
</evidence>
<proteinExistence type="predicted"/>
<gene>
    <name evidence="2" type="ORF">J2787_003726</name>
</gene>